<evidence type="ECO:0000256" key="1">
    <source>
        <dbReference type="SAM" id="MobiDB-lite"/>
    </source>
</evidence>
<keyword evidence="3" id="KW-1185">Reference proteome</keyword>
<evidence type="ECO:0000313" key="2">
    <source>
        <dbReference type="EMBL" id="GHE02951.1"/>
    </source>
</evidence>
<name>A0A918YI40_9ACTN</name>
<feature type="compositionally biased region" description="Basic residues" evidence="1">
    <location>
        <begin position="35"/>
        <end position="45"/>
    </location>
</feature>
<organism evidence="2 3">
    <name type="scientific">Streptomyces alanosinicus</name>
    <dbReference type="NCBI Taxonomy" id="68171"/>
    <lineage>
        <taxon>Bacteria</taxon>
        <taxon>Bacillati</taxon>
        <taxon>Actinomycetota</taxon>
        <taxon>Actinomycetes</taxon>
        <taxon>Kitasatosporales</taxon>
        <taxon>Streptomycetaceae</taxon>
        <taxon>Streptomyces</taxon>
    </lineage>
</organism>
<reference evidence="2" key="2">
    <citation type="submission" date="2020-09" db="EMBL/GenBank/DDBJ databases">
        <authorList>
            <person name="Sun Q."/>
            <person name="Ohkuma M."/>
        </authorList>
    </citation>
    <scope>NUCLEOTIDE SEQUENCE</scope>
    <source>
        <strain evidence="2">JCM 4714</strain>
    </source>
</reference>
<gene>
    <name evidence="2" type="ORF">GCM10010339_28300</name>
</gene>
<proteinExistence type="predicted"/>
<feature type="compositionally biased region" description="Basic residues" evidence="1">
    <location>
        <begin position="109"/>
        <end position="122"/>
    </location>
</feature>
<accession>A0A918YI40</accession>
<comment type="caution">
    <text evidence="2">The sequence shown here is derived from an EMBL/GenBank/DDBJ whole genome shotgun (WGS) entry which is preliminary data.</text>
</comment>
<dbReference type="EMBL" id="BMVG01000005">
    <property type="protein sequence ID" value="GHE02951.1"/>
    <property type="molecule type" value="Genomic_DNA"/>
</dbReference>
<protein>
    <submittedName>
        <fullName evidence="2">Uncharacterized protein</fullName>
    </submittedName>
</protein>
<dbReference type="AlphaFoldDB" id="A0A918YI40"/>
<reference evidence="2" key="1">
    <citation type="journal article" date="2014" name="Int. J. Syst. Evol. Microbiol.">
        <title>Complete genome sequence of Corynebacterium casei LMG S-19264T (=DSM 44701T), isolated from a smear-ripened cheese.</title>
        <authorList>
            <consortium name="US DOE Joint Genome Institute (JGI-PGF)"/>
            <person name="Walter F."/>
            <person name="Albersmeier A."/>
            <person name="Kalinowski J."/>
            <person name="Ruckert C."/>
        </authorList>
    </citation>
    <scope>NUCLEOTIDE SEQUENCE</scope>
    <source>
        <strain evidence="2">JCM 4714</strain>
    </source>
</reference>
<sequence length="144" mass="15599">MLPLPNQNRRICAVLTEEPHLVALPETPPPAARGGRLRRPRRRAVPRPPTERPAARPLTRPGHPRGAYAAETASTEGTYEAPLVDLSVCLVARGNAPLITLRGVTPLGPRHRPRPVRGRVAPRGRPAAAGGGHTEVCRQVAEWR</sequence>
<feature type="region of interest" description="Disordered" evidence="1">
    <location>
        <begin position="24"/>
        <end position="74"/>
    </location>
</feature>
<evidence type="ECO:0000313" key="3">
    <source>
        <dbReference type="Proteomes" id="UP000655443"/>
    </source>
</evidence>
<feature type="region of interest" description="Disordered" evidence="1">
    <location>
        <begin position="109"/>
        <end position="133"/>
    </location>
</feature>
<dbReference type="Proteomes" id="UP000655443">
    <property type="component" value="Unassembled WGS sequence"/>
</dbReference>